<sequence>MRLLCYIIVVSFAMSCKREKMIGFQLEFSKIGTIIYQDNEELYYLDYKIGKEQFFLSSDELSCDTIKMSLTSYEMEKINNAFSENKIYLFNHNNNDVGDIIDEIHTDENLKKYTIITDRRKIVVNYQNSSQMSLINRDKTNRFKLFHSVLDTIYSEKIKNHFKNR</sequence>
<dbReference type="Proteomes" id="UP000006085">
    <property type="component" value="Unassembled WGS sequence"/>
</dbReference>
<protein>
    <recommendedName>
        <fullName evidence="3">Lipoprotein</fullName>
    </recommendedName>
</protein>
<gene>
    <name evidence="1" type="ORF">HMPREF9699_00510</name>
</gene>
<name>K1MRW3_9FLAO</name>
<evidence type="ECO:0000313" key="1">
    <source>
        <dbReference type="EMBL" id="EKB58879.1"/>
    </source>
</evidence>
<dbReference type="AlphaFoldDB" id="K1MRW3"/>
<dbReference type="STRING" id="883096.HMPREF9699_00510"/>
<keyword evidence="2" id="KW-1185">Reference proteome</keyword>
<dbReference type="PROSITE" id="PS51257">
    <property type="entry name" value="PROKAR_LIPOPROTEIN"/>
    <property type="match status" value="1"/>
</dbReference>
<evidence type="ECO:0000313" key="2">
    <source>
        <dbReference type="Proteomes" id="UP000006085"/>
    </source>
</evidence>
<dbReference type="HOGENOM" id="CLU_1544642_0_0_10"/>
<reference evidence="1 2" key="1">
    <citation type="submission" date="2012-07" db="EMBL/GenBank/DDBJ databases">
        <title>The Genome Sequence of Bergeyella zoohelcum ATCC 43767.</title>
        <authorList>
            <consortium name="The Broad Institute Genome Sequencing Platform"/>
            <person name="Earl A."/>
            <person name="Ward D."/>
            <person name="Feldgarden M."/>
            <person name="Gevers D."/>
            <person name="Huys G."/>
            <person name="Walker B."/>
            <person name="Young S.K."/>
            <person name="Zeng Q."/>
            <person name="Gargeya S."/>
            <person name="Fitzgerald M."/>
            <person name="Haas B."/>
            <person name="Abouelleil A."/>
            <person name="Alvarado L."/>
            <person name="Arachchi H.M."/>
            <person name="Berlin A.M."/>
            <person name="Chapman S.B."/>
            <person name="Goldberg J."/>
            <person name="Griggs A."/>
            <person name="Gujja S."/>
            <person name="Hansen M."/>
            <person name="Howarth C."/>
            <person name="Imamovic A."/>
            <person name="Larimer J."/>
            <person name="McCowen C."/>
            <person name="Montmayeur A."/>
            <person name="Murphy C."/>
            <person name="Neiman D."/>
            <person name="Pearson M."/>
            <person name="Priest M."/>
            <person name="Roberts A."/>
            <person name="Saif S."/>
            <person name="Shea T."/>
            <person name="Sisk P."/>
            <person name="Sykes S."/>
            <person name="Wortman J."/>
            <person name="Nusbaum C."/>
            <person name="Birren B."/>
        </authorList>
    </citation>
    <scope>NUCLEOTIDE SEQUENCE [LARGE SCALE GENOMIC DNA]</scope>
    <source>
        <strain evidence="1 2">ATCC 43767</strain>
    </source>
</reference>
<accession>K1MRW3</accession>
<organism evidence="1 2">
    <name type="scientific">Bergeyella zoohelcum ATCC 43767</name>
    <dbReference type="NCBI Taxonomy" id="883096"/>
    <lineage>
        <taxon>Bacteria</taxon>
        <taxon>Pseudomonadati</taxon>
        <taxon>Bacteroidota</taxon>
        <taxon>Flavobacteriia</taxon>
        <taxon>Flavobacteriales</taxon>
        <taxon>Weeksellaceae</taxon>
        <taxon>Bergeyella</taxon>
    </lineage>
</organism>
<comment type="caution">
    <text evidence="1">The sequence shown here is derived from an EMBL/GenBank/DDBJ whole genome shotgun (WGS) entry which is preliminary data.</text>
</comment>
<evidence type="ECO:0008006" key="3">
    <source>
        <dbReference type="Google" id="ProtNLM"/>
    </source>
</evidence>
<proteinExistence type="predicted"/>
<dbReference type="EMBL" id="AGYA01000009">
    <property type="protein sequence ID" value="EKB58879.1"/>
    <property type="molecule type" value="Genomic_DNA"/>
</dbReference>